<evidence type="ECO:0000256" key="1">
    <source>
        <dbReference type="SAM" id="MobiDB-lite"/>
    </source>
</evidence>
<organism evidence="4 5">
    <name type="scientific">Intrasporangium calvum</name>
    <dbReference type="NCBI Taxonomy" id="53358"/>
    <lineage>
        <taxon>Bacteria</taxon>
        <taxon>Bacillati</taxon>
        <taxon>Actinomycetota</taxon>
        <taxon>Actinomycetes</taxon>
        <taxon>Micrococcales</taxon>
        <taxon>Intrasporangiaceae</taxon>
        <taxon>Intrasporangium</taxon>
    </lineage>
</organism>
<feature type="compositionally biased region" description="Basic and acidic residues" evidence="1">
    <location>
        <begin position="60"/>
        <end position="69"/>
    </location>
</feature>
<feature type="region of interest" description="Disordered" evidence="1">
    <location>
        <begin position="229"/>
        <end position="249"/>
    </location>
</feature>
<evidence type="ECO:0000256" key="2">
    <source>
        <dbReference type="SAM" id="Phobius"/>
    </source>
</evidence>
<gene>
    <name evidence="4" type="ORF">OO014_15625</name>
</gene>
<keyword evidence="2" id="KW-0472">Membrane</keyword>
<evidence type="ECO:0000313" key="5">
    <source>
        <dbReference type="Proteomes" id="UP001150259"/>
    </source>
</evidence>
<dbReference type="PROSITE" id="PS51257">
    <property type="entry name" value="PROKAR_LIPOPROTEIN"/>
    <property type="match status" value="1"/>
</dbReference>
<feature type="compositionally biased region" description="Low complexity" evidence="1">
    <location>
        <begin position="46"/>
        <end position="58"/>
    </location>
</feature>
<proteinExistence type="predicted"/>
<evidence type="ECO:0000259" key="3">
    <source>
        <dbReference type="Pfam" id="PF13559"/>
    </source>
</evidence>
<evidence type="ECO:0000313" key="4">
    <source>
        <dbReference type="EMBL" id="MDC5698685.1"/>
    </source>
</evidence>
<dbReference type="EMBL" id="JAPFQL010000079">
    <property type="protein sequence ID" value="MDC5698685.1"/>
    <property type="molecule type" value="Genomic_DNA"/>
</dbReference>
<keyword evidence="2" id="KW-1133">Transmembrane helix</keyword>
<feature type="domain" description="Protein-glutamine gamma-glutamyltransferase-like C-terminal" evidence="3">
    <location>
        <begin position="153"/>
        <end position="218"/>
    </location>
</feature>
<feature type="transmembrane region" description="Helical" evidence="2">
    <location>
        <begin position="78"/>
        <end position="102"/>
    </location>
</feature>
<keyword evidence="2" id="KW-0812">Transmembrane</keyword>
<feature type="compositionally biased region" description="Basic and acidic residues" evidence="1">
    <location>
        <begin position="229"/>
        <end position="243"/>
    </location>
</feature>
<protein>
    <submittedName>
        <fullName evidence="4">DUF4129 domain-containing protein</fullName>
    </submittedName>
</protein>
<dbReference type="InterPro" id="IPR025403">
    <property type="entry name" value="TgpA-like_C"/>
</dbReference>
<sequence length="249" mass="25845">MTGRGMQGLAGLAAGCGAALVMAFLVVAASAGPTDLVSRPRASLVTGPPTSGLTPTLTAEPRESVDSEGVKGWDPDGLLAVLVQVVVVLVVIAVLVLLALAVRDLLRRVAPRLTSETEPGFGRPEVPAGILEGADLGLDAMGRGTPRNAIVAAWVALEQAAAMAGLPRHRAETSIEYVARVLRVWDVDALSLDELAGLYREARFSTHALSEPHRERAIVALGTIRGDLGRARPAPDEAGRDPATHGGRA</sequence>
<reference evidence="4 5" key="1">
    <citation type="submission" date="2022-11" db="EMBL/GenBank/DDBJ databases">
        <title>Anaerobic phenanthrene biodegradation by a DNRA strain PheN6.</title>
        <authorList>
            <person name="Zhang Z."/>
        </authorList>
    </citation>
    <scope>NUCLEOTIDE SEQUENCE [LARGE SCALE GENOMIC DNA]</scope>
    <source>
        <strain evidence="4 5">PheN6</strain>
    </source>
</reference>
<name>A0ABT5GLD5_9MICO</name>
<dbReference type="RefSeq" id="WP_272463250.1">
    <property type="nucleotide sequence ID" value="NZ_JAPFQL010000079.1"/>
</dbReference>
<keyword evidence="5" id="KW-1185">Reference proteome</keyword>
<dbReference type="Proteomes" id="UP001150259">
    <property type="component" value="Unassembled WGS sequence"/>
</dbReference>
<feature type="region of interest" description="Disordered" evidence="1">
    <location>
        <begin position="41"/>
        <end position="69"/>
    </location>
</feature>
<accession>A0ABT5GLD5</accession>
<comment type="caution">
    <text evidence="4">The sequence shown here is derived from an EMBL/GenBank/DDBJ whole genome shotgun (WGS) entry which is preliminary data.</text>
</comment>
<dbReference type="Pfam" id="PF13559">
    <property type="entry name" value="DUF4129"/>
    <property type="match status" value="1"/>
</dbReference>